<accession>A0A015MJR6</accession>
<evidence type="ECO:0000313" key="3">
    <source>
        <dbReference type="Proteomes" id="UP000022910"/>
    </source>
</evidence>
<name>A0A015MJR6_RHIIW</name>
<comment type="caution">
    <text evidence="2">The sequence shown here is derived from an EMBL/GenBank/DDBJ whole genome shotgun (WGS) entry which is preliminary data.</text>
</comment>
<protein>
    <submittedName>
        <fullName evidence="2">Uncharacterized protein</fullName>
    </submittedName>
</protein>
<gene>
    <name evidence="2" type="ORF">RirG_117550</name>
</gene>
<keyword evidence="3" id="KW-1185">Reference proteome</keyword>
<dbReference type="HOGENOM" id="CLU_140515_0_0_1"/>
<proteinExistence type="predicted"/>
<dbReference type="OrthoDB" id="2429411at2759"/>
<dbReference type="AlphaFoldDB" id="A0A015MJR6"/>
<dbReference type="Proteomes" id="UP000022910">
    <property type="component" value="Unassembled WGS sequence"/>
</dbReference>
<organism evidence="2 3">
    <name type="scientific">Rhizophagus irregularis (strain DAOM 197198w)</name>
    <name type="common">Glomus intraradices</name>
    <dbReference type="NCBI Taxonomy" id="1432141"/>
    <lineage>
        <taxon>Eukaryota</taxon>
        <taxon>Fungi</taxon>
        <taxon>Fungi incertae sedis</taxon>
        <taxon>Mucoromycota</taxon>
        <taxon>Glomeromycotina</taxon>
        <taxon>Glomeromycetes</taxon>
        <taxon>Glomerales</taxon>
        <taxon>Glomeraceae</taxon>
        <taxon>Rhizophagus</taxon>
    </lineage>
</organism>
<feature type="compositionally biased region" description="Acidic residues" evidence="1">
    <location>
        <begin position="9"/>
        <end position="19"/>
    </location>
</feature>
<dbReference type="EMBL" id="JEMT01018010">
    <property type="protein sequence ID" value="EXX67093.1"/>
    <property type="molecule type" value="Genomic_DNA"/>
</dbReference>
<evidence type="ECO:0000313" key="2">
    <source>
        <dbReference type="EMBL" id="EXX67093.1"/>
    </source>
</evidence>
<reference evidence="2 3" key="1">
    <citation type="submission" date="2014-02" db="EMBL/GenBank/DDBJ databases">
        <title>Single nucleus genome sequencing reveals high similarity among nuclei of an endomycorrhizal fungus.</title>
        <authorList>
            <person name="Lin K."/>
            <person name="Geurts R."/>
            <person name="Zhang Z."/>
            <person name="Limpens E."/>
            <person name="Saunders D.G."/>
            <person name="Mu D."/>
            <person name="Pang E."/>
            <person name="Cao H."/>
            <person name="Cha H."/>
            <person name="Lin T."/>
            <person name="Zhou Q."/>
            <person name="Shang Y."/>
            <person name="Li Y."/>
            <person name="Ivanov S."/>
            <person name="Sharma T."/>
            <person name="Velzen R.V."/>
            <person name="Ruijter N.D."/>
            <person name="Aanen D.K."/>
            <person name="Win J."/>
            <person name="Kamoun S."/>
            <person name="Bisseling T."/>
            <person name="Huang S."/>
        </authorList>
    </citation>
    <scope>NUCLEOTIDE SEQUENCE [LARGE SCALE GENOMIC DNA]</scope>
    <source>
        <strain evidence="3">DAOM197198w</strain>
    </source>
</reference>
<evidence type="ECO:0000256" key="1">
    <source>
        <dbReference type="SAM" id="MobiDB-lite"/>
    </source>
</evidence>
<sequence length="137" mass="15920">MLIQRSLDDTEIVENDESSAETIDPTDPPSDTISKSHELFYKGWALKENQKIRSPVKRIVPEVKELLECMFHTGTVNPRQKMSAQEMRNELLCREHEGEISLDDIPKESTIANWITTFLRKWKQSMALRNMEEAENT</sequence>
<feature type="region of interest" description="Disordered" evidence="1">
    <location>
        <begin position="1"/>
        <end position="34"/>
    </location>
</feature>